<evidence type="ECO:0000259" key="3">
    <source>
        <dbReference type="Pfam" id="PF18962"/>
    </source>
</evidence>
<dbReference type="Proteomes" id="UP000830583">
    <property type="component" value="Chromosome"/>
</dbReference>
<feature type="domain" description="Secretion system C-terminal sorting" evidence="3">
    <location>
        <begin position="345"/>
        <end position="415"/>
    </location>
</feature>
<evidence type="ECO:0000313" key="6">
    <source>
        <dbReference type="Proteomes" id="UP000830583"/>
    </source>
</evidence>
<dbReference type="NCBIfam" id="TIGR04183">
    <property type="entry name" value="Por_Secre_tail"/>
    <property type="match status" value="1"/>
</dbReference>
<feature type="chain" id="PRO_5045149873" evidence="2">
    <location>
        <begin position="20"/>
        <end position="417"/>
    </location>
</feature>
<dbReference type="RefSeq" id="WP_248432794.1">
    <property type="nucleotide sequence ID" value="NZ_CP096205.1"/>
</dbReference>
<evidence type="ECO:0000313" key="5">
    <source>
        <dbReference type="EMBL" id="UPQ77844.1"/>
    </source>
</evidence>
<accession>A0ABY4KAN6</accession>
<name>A0ABY4KAN6_9FLAO</name>
<dbReference type="EMBL" id="CP096205">
    <property type="protein sequence ID" value="UPQ77844.1"/>
    <property type="molecule type" value="Genomic_DNA"/>
</dbReference>
<feature type="signal peptide" evidence="2">
    <location>
        <begin position="1"/>
        <end position="19"/>
    </location>
</feature>
<keyword evidence="1 2" id="KW-0732">Signal</keyword>
<gene>
    <name evidence="5" type="ORF">M0M57_09390</name>
</gene>
<dbReference type="InterPro" id="IPR026444">
    <property type="entry name" value="Secre_tail"/>
</dbReference>
<evidence type="ECO:0000259" key="4">
    <source>
        <dbReference type="Pfam" id="PF20009"/>
    </source>
</evidence>
<dbReference type="Pfam" id="PF18962">
    <property type="entry name" value="Por_Secre_tail"/>
    <property type="match status" value="1"/>
</dbReference>
<reference evidence="5" key="1">
    <citation type="submission" date="2022-04" db="EMBL/GenBank/DDBJ databases">
        <title>Consumption of N2O by Flavobacterium azooxidireducens sp. nov. isolated from Decomposing Leaf Litter of Phragmites australis (Cav.).</title>
        <authorList>
            <person name="Behrendt U."/>
            <person name="Spanner T."/>
            <person name="Augustin J."/>
            <person name="Horn M.A."/>
            <person name="Kolb S."/>
            <person name="Ulrich A."/>
        </authorList>
    </citation>
    <scope>NUCLEOTIDE SEQUENCE</scope>
    <source>
        <strain evidence="5">IGB 4-14</strain>
    </source>
</reference>
<organism evidence="5 6">
    <name type="scientific">Flavobacterium azooxidireducens</name>
    <dbReference type="NCBI Taxonomy" id="1871076"/>
    <lineage>
        <taxon>Bacteria</taxon>
        <taxon>Pseudomonadati</taxon>
        <taxon>Bacteroidota</taxon>
        <taxon>Flavobacteriia</taxon>
        <taxon>Flavobacteriales</taxon>
        <taxon>Flavobacteriaceae</taxon>
        <taxon>Flavobacterium</taxon>
    </lineage>
</organism>
<feature type="domain" description="GEVED" evidence="4">
    <location>
        <begin position="251"/>
        <end position="328"/>
    </location>
</feature>
<keyword evidence="6" id="KW-1185">Reference proteome</keyword>
<proteinExistence type="predicted"/>
<protein>
    <submittedName>
        <fullName evidence="5">T9SS type A sorting domain-containing protein</fullName>
    </submittedName>
</protein>
<evidence type="ECO:0000256" key="2">
    <source>
        <dbReference type="SAM" id="SignalP"/>
    </source>
</evidence>
<dbReference type="InterPro" id="IPR045474">
    <property type="entry name" value="GEVED"/>
</dbReference>
<dbReference type="Pfam" id="PF20009">
    <property type="entry name" value="GEVED"/>
    <property type="match status" value="1"/>
</dbReference>
<evidence type="ECO:0000256" key="1">
    <source>
        <dbReference type="ARBA" id="ARBA00022729"/>
    </source>
</evidence>
<sequence>MKKILLLTAFVLSAFIASAQEDCSQVSSGSISDGGFLGGDTNQLLAVDIPVFEGTTFTVSTIKLNLIGPSTYVDIIIRSDNSGVPGTIIDTYSNVDITSSTIVGSNFGFDFYQVTLNVASLNLVFDAPTGVSRYWMEVLSDADGWESDSSVEVGLAGAFANSSTTGAWAIGTGDYVYELIGECEGDFPILYCNANAGSCTYESITNVTFADLNHTSGCGAGYNDYTDMVATVTQGETVQLSVTVETDEDDYIFVFIDWNNDGLFDGANESYQVAGPVEIAQAYTFDISVPEDAAVGQTRMRVFISWDEPDTNACSSVDYGEVEDYTLNIQAAANLNDFFASNISIYPNPTADIFNLVSNTSTFENVKVTDLNGRTVKNIYVNSLSSTEVNISDLTSGMYFVTVQTDNGSGSTKIIKK</sequence>